<keyword evidence="2" id="KW-0812">Transmembrane</keyword>
<keyword evidence="2" id="KW-1133">Transmembrane helix</keyword>
<comment type="caution">
    <text evidence="3">The sequence shown here is derived from an EMBL/GenBank/DDBJ whole genome shotgun (WGS) entry which is preliminary data.</text>
</comment>
<reference evidence="3" key="1">
    <citation type="submission" date="2021-06" db="EMBL/GenBank/DDBJ databases">
        <authorList>
            <person name="Hodson N. C."/>
            <person name="Mongue J. A."/>
            <person name="Jaron S. K."/>
        </authorList>
    </citation>
    <scope>NUCLEOTIDE SEQUENCE</scope>
</reference>
<feature type="compositionally biased region" description="Basic and acidic residues" evidence="1">
    <location>
        <begin position="19"/>
        <end position="36"/>
    </location>
</feature>
<name>A0A8J2JNF6_9HEXA</name>
<evidence type="ECO:0000256" key="2">
    <source>
        <dbReference type="SAM" id="Phobius"/>
    </source>
</evidence>
<sequence length="104" mass="11886">MKSKEKAPDRTGSNTESPEENKGDKQKCEEQKKEKDWDLNCSYQPCLYGVNLTFLRIYLLGILVIVLSLSLSLSLIQNFQKQTPLRLSLKEEYFSPSKRGEAGL</sequence>
<feature type="region of interest" description="Disordered" evidence="1">
    <location>
        <begin position="1"/>
        <end position="36"/>
    </location>
</feature>
<evidence type="ECO:0000256" key="1">
    <source>
        <dbReference type="SAM" id="MobiDB-lite"/>
    </source>
</evidence>
<protein>
    <submittedName>
        <fullName evidence="3">Uncharacterized protein</fullName>
    </submittedName>
</protein>
<dbReference type="Proteomes" id="UP000708208">
    <property type="component" value="Unassembled WGS sequence"/>
</dbReference>
<organism evidence="3 4">
    <name type="scientific">Allacma fusca</name>
    <dbReference type="NCBI Taxonomy" id="39272"/>
    <lineage>
        <taxon>Eukaryota</taxon>
        <taxon>Metazoa</taxon>
        <taxon>Ecdysozoa</taxon>
        <taxon>Arthropoda</taxon>
        <taxon>Hexapoda</taxon>
        <taxon>Collembola</taxon>
        <taxon>Symphypleona</taxon>
        <taxon>Sminthuridae</taxon>
        <taxon>Allacma</taxon>
    </lineage>
</organism>
<accession>A0A8J2JNF6</accession>
<keyword evidence="2" id="KW-0472">Membrane</keyword>
<evidence type="ECO:0000313" key="4">
    <source>
        <dbReference type="Proteomes" id="UP000708208"/>
    </source>
</evidence>
<feature type="transmembrane region" description="Helical" evidence="2">
    <location>
        <begin position="57"/>
        <end position="76"/>
    </location>
</feature>
<dbReference type="AlphaFoldDB" id="A0A8J2JNF6"/>
<proteinExistence type="predicted"/>
<keyword evidence="4" id="KW-1185">Reference proteome</keyword>
<gene>
    <name evidence="3" type="ORF">AFUS01_LOCUS12107</name>
</gene>
<evidence type="ECO:0000313" key="3">
    <source>
        <dbReference type="EMBL" id="CAG7722999.1"/>
    </source>
</evidence>
<dbReference type="EMBL" id="CAJVCH010094577">
    <property type="protein sequence ID" value="CAG7722999.1"/>
    <property type="molecule type" value="Genomic_DNA"/>
</dbReference>